<feature type="compositionally biased region" description="Low complexity" evidence="1">
    <location>
        <begin position="55"/>
        <end position="67"/>
    </location>
</feature>
<feature type="transmembrane region" description="Helical" evidence="2">
    <location>
        <begin position="174"/>
        <end position="197"/>
    </location>
</feature>
<feature type="transmembrane region" description="Helical" evidence="2">
    <location>
        <begin position="277"/>
        <end position="299"/>
    </location>
</feature>
<protein>
    <submittedName>
        <fullName evidence="3">Uncharacterized protein</fullName>
    </submittedName>
</protein>
<proteinExistence type="predicted"/>
<evidence type="ECO:0000313" key="4">
    <source>
        <dbReference type="Proteomes" id="UP000800235"/>
    </source>
</evidence>
<name>A0A9P4NVX8_9PEZI</name>
<evidence type="ECO:0000256" key="2">
    <source>
        <dbReference type="SAM" id="Phobius"/>
    </source>
</evidence>
<dbReference type="EMBL" id="MU007028">
    <property type="protein sequence ID" value="KAF2432131.1"/>
    <property type="molecule type" value="Genomic_DNA"/>
</dbReference>
<feature type="transmembrane region" description="Helical" evidence="2">
    <location>
        <begin position="247"/>
        <end position="270"/>
    </location>
</feature>
<evidence type="ECO:0000256" key="1">
    <source>
        <dbReference type="SAM" id="MobiDB-lite"/>
    </source>
</evidence>
<comment type="caution">
    <text evidence="3">The sequence shown here is derived from an EMBL/GenBank/DDBJ whole genome shotgun (WGS) entry which is preliminary data.</text>
</comment>
<gene>
    <name evidence="3" type="ORF">EJ08DRAFT_163617</name>
</gene>
<organism evidence="3 4">
    <name type="scientific">Tothia fuscella</name>
    <dbReference type="NCBI Taxonomy" id="1048955"/>
    <lineage>
        <taxon>Eukaryota</taxon>
        <taxon>Fungi</taxon>
        <taxon>Dikarya</taxon>
        <taxon>Ascomycota</taxon>
        <taxon>Pezizomycotina</taxon>
        <taxon>Dothideomycetes</taxon>
        <taxon>Pleosporomycetidae</taxon>
        <taxon>Venturiales</taxon>
        <taxon>Cylindrosympodiaceae</taxon>
        <taxon>Tothia</taxon>
    </lineage>
</organism>
<dbReference type="AlphaFoldDB" id="A0A9P4NVX8"/>
<dbReference type="Proteomes" id="UP000800235">
    <property type="component" value="Unassembled WGS sequence"/>
</dbReference>
<reference evidence="3" key="1">
    <citation type="journal article" date="2020" name="Stud. Mycol.">
        <title>101 Dothideomycetes genomes: a test case for predicting lifestyles and emergence of pathogens.</title>
        <authorList>
            <person name="Haridas S."/>
            <person name="Albert R."/>
            <person name="Binder M."/>
            <person name="Bloem J."/>
            <person name="Labutti K."/>
            <person name="Salamov A."/>
            <person name="Andreopoulos B."/>
            <person name="Baker S."/>
            <person name="Barry K."/>
            <person name="Bills G."/>
            <person name="Bluhm B."/>
            <person name="Cannon C."/>
            <person name="Castanera R."/>
            <person name="Culley D."/>
            <person name="Daum C."/>
            <person name="Ezra D."/>
            <person name="Gonzalez J."/>
            <person name="Henrissat B."/>
            <person name="Kuo A."/>
            <person name="Liang C."/>
            <person name="Lipzen A."/>
            <person name="Lutzoni F."/>
            <person name="Magnuson J."/>
            <person name="Mondo S."/>
            <person name="Nolan M."/>
            <person name="Ohm R."/>
            <person name="Pangilinan J."/>
            <person name="Park H.-J."/>
            <person name="Ramirez L."/>
            <person name="Alfaro M."/>
            <person name="Sun H."/>
            <person name="Tritt A."/>
            <person name="Yoshinaga Y."/>
            <person name="Zwiers L.-H."/>
            <person name="Turgeon B."/>
            <person name="Goodwin S."/>
            <person name="Spatafora J."/>
            <person name="Crous P."/>
            <person name="Grigoriev I."/>
        </authorList>
    </citation>
    <scope>NUCLEOTIDE SEQUENCE</scope>
    <source>
        <strain evidence="3">CBS 130266</strain>
    </source>
</reference>
<keyword evidence="2" id="KW-1133">Transmembrane helix</keyword>
<accession>A0A9P4NVX8</accession>
<keyword evidence="2" id="KW-0812">Transmembrane</keyword>
<feature type="non-terminal residue" evidence="3">
    <location>
        <position position="1"/>
    </location>
</feature>
<evidence type="ECO:0000313" key="3">
    <source>
        <dbReference type="EMBL" id="KAF2432131.1"/>
    </source>
</evidence>
<keyword evidence="2" id="KW-0472">Membrane</keyword>
<keyword evidence="4" id="KW-1185">Reference proteome</keyword>
<feature type="region of interest" description="Disordered" evidence="1">
    <location>
        <begin position="53"/>
        <end position="75"/>
    </location>
</feature>
<sequence>LAQVFNTWSYNDCEHCVFGIISLIRIEHYFFHLFVRPHHRHRITKLQSLHSRYPQQSSKQNILQQQKTPHNNKRHHTNMNATAIRTTRKTTRIESVDSLNPSRPFFTELPQDLKALSQHLSFGAEHIQPHIQNCFRLVIIFFFVKLLRLSVPFDTGFTSPPNYGEPYIQQQTRVIFSGVFYVPIFYAYFACISQVLLLTLSGSFHLQECALKRVNDWVSQRSRYSLMTSVRKVAWGFYVSLDLTWSIGNAVLLGSIYGIMGAMGLMTWAVEERRSYLLLWLLAAWIVGLSGWLLVYSVIFSEFVVT</sequence>